<dbReference type="EMBL" id="CP036339">
    <property type="protein sequence ID" value="QDT71065.1"/>
    <property type="molecule type" value="Genomic_DNA"/>
</dbReference>
<keyword evidence="2" id="KW-1185">Reference proteome</keyword>
<reference evidence="1 2" key="1">
    <citation type="submission" date="2019-02" db="EMBL/GenBank/DDBJ databases">
        <title>Deep-cultivation of Planctomycetes and their phenomic and genomic characterization uncovers novel biology.</title>
        <authorList>
            <person name="Wiegand S."/>
            <person name="Jogler M."/>
            <person name="Boedeker C."/>
            <person name="Pinto D."/>
            <person name="Vollmers J."/>
            <person name="Rivas-Marin E."/>
            <person name="Kohn T."/>
            <person name="Peeters S.H."/>
            <person name="Heuer A."/>
            <person name="Rast P."/>
            <person name="Oberbeckmann S."/>
            <person name="Bunk B."/>
            <person name="Jeske O."/>
            <person name="Meyerdierks A."/>
            <person name="Storesund J.E."/>
            <person name="Kallscheuer N."/>
            <person name="Luecker S."/>
            <person name="Lage O.M."/>
            <person name="Pohl T."/>
            <person name="Merkel B.J."/>
            <person name="Hornburger P."/>
            <person name="Mueller R.-W."/>
            <person name="Bruemmer F."/>
            <person name="Labrenz M."/>
            <person name="Spormann A.M."/>
            <person name="Op den Camp H."/>
            <person name="Overmann J."/>
            <person name="Amann R."/>
            <person name="Jetten M.S.M."/>
            <person name="Mascher T."/>
            <person name="Medema M.H."/>
            <person name="Devos D.P."/>
            <person name="Kaster A.-K."/>
            <person name="Ovreas L."/>
            <person name="Rohde M."/>
            <person name="Galperin M.Y."/>
            <person name="Jogler C."/>
        </authorList>
    </citation>
    <scope>NUCLEOTIDE SEQUENCE [LARGE SCALE GENOMIC DNA]</scope>
    <source>
        <strain evidence="1 2">I41</strain>
    </source>
</reference>
<dbReference type="KEGG" id="llh:I41_02200"/>
<dbReference type="AlphaFoldDB" id="A0A517TRR5"/>
<evidence type="ECO:0000313" key="1">
    <source>
        <dbReference type="EMBL" id="QDT71065.1"/>
    </source>
</evidence>
<evidence type="ECO:0008006" key="3">
    <source>
        <dbReference type="Google" id="ProtNLM"/>
    </source>
</evidence>
<accession>A0A517TRR5</accession>
<protein>
    <recommendedName>
        <fullName evidence="3">Plasmid stabilization system protein</fullName>
    </recommendedName>
</protein>
<dbReference type="Proteomes" id="UP000317909">
    <property type="component" value="Chromosome"/>
</dbReference>
<gene>
    <name evidence="1" type="ORF">I41_02200</name>
</gene>
<organism evidence="1 2">
    <name type="scientific">Lacipirellula limnantheis</name>
    <dbReference type="NCBI Taxonomy" id="2528024"/>
    <lineage>
        <taxon>Bacteria</taxon>
        <taxon>Pseudomonadati</taxon>
        <taxon>Planctomycetota</taxon>
        <taxon>Planctomycetia</taxon>
        <taxon>Pirellulales</taxon>
        <taxon>Lacipirellulaceae</taxon>
        <taxon>Lacipirellula</taxon>
    </lineage>
</organism>
<dbReference type="OrthoDB" id="290557at2"/>
<evidence type="ECO:0000313" key="2">
    <source>
        <dbReference type="Proteomes" id="UP000317909"/>
    </source>
</evidence>
<proteinExistence type="predicted"/>
<name>A0A517TRR5_9BACT</name>
<sequence length="83" mass="9476">MNYTVVWKRSADDSLVELWMNSTDRAEITHAVKEIDAQLGQSPLEVGESREIDYRILCILPLVVAYRVSEDDRLVTVVKVRAV</sequence>